<evidence type="ECO:0000313" key="2">
    <source>
        <dbReference type="EMBL" id="SUE17068.1"/>
    </source>
</evidence>
<dbReference type="AlphaFoldDB" id="A0A379M6B3"/>
<dbReference type="RefSeq" id="WP_064064745.1">
    <property type="nucleotide sequence ID" value="NZ_LPZN01000047.1"/>
</dbReference>
<dbReference type="Pfam" id="PF18953">
    <property type="entry name" value="SAP_new25"/>
    <property type="match status" value="1"/>
</dbReference>
<name>A0A379M6B3_9NOCA</name>
<dbReference type="Pfam" id="PF20026">
    <property type="entry name" value="DUF6434"/>
    <property type="match status" value="1"/>
</dbReference>
<reference evidence="2 3" key="1">
    <citation type="submission" date="2018-06" db="EMBL/GenBank/DDBJ databases">
        <authorList>
            <consortium name="Pathogen Informatics"/>
            <person name="Doyle S."/>
        </authorList>
    </citation>
    <scope>NUCLEOTIDE SEQUENCE [LARGE SCALE GENOMIC DNA]</scope>
    <source>
        <strain evidence="2 3">NCTC13296</strain>
    </source>
</reference>
<proteinExistence type="predicted"/>
<dbReference type="InterPro" id="IPR045492">
    <property type="entry name" value="DUF6434"/>
</dbReference>
<dbReference type="EMBL" id="UGVI01000001">
    <property type="protein sequence ID" value="SUE17068.1"/>
    <property type="molecule type" value="Genomic_DNA"/>
</dbReference>
<dbReference type="Proteomes" id="UP000254569">
    <property type="component" value="Unassembled WGS sequence"/>
</dbReference>
<accession>A0A379M6B3</accession>
<sequence length="185" mass="20931">MSAENRPALTGDLTSAELLRWYWRKDELADLARQLDIRASGSKELLNRRIAAKLDGIPFAEPQPAKRASRAQLAGPLTSATVIPEGQRCSQVVRTWFIGQVGTSFGFDAEMRAFFADTDGTQTMQDALDHYLATRDQGTKSIDGQFEFNRFTRAWHEANPTGSRDDLLQAWRRYRELPVDRRGRA</sequence>
<evidence type="ECO:0000259" key="1">
    <source>
        <dbReference type="Pfam" id="PF20026"/>
    </source>
</evidence>
<feature type="domain" description="DUF6434" evidence="1">
    <location>
        <begin position="75"/>
        <end position="132"/>
    </location>
</feature>
<organism evidence="2 3">
    <name type="scientific">Rhodococcus gordoniae</name>
    <dbReference type="NCBI Taxonomy" id="223392"/>
    <lineage>
        <taxon>Bacteria</taxon>
        <taxon>Bacillati</taxon>
        <taxon>Actinomycetota</taxon>
        <taxon>Actinomycetes</taxon>
        <taxon>Mycobacteriales</taxon>
        <taxon>Nocardiaceae</taxon>
        <taxon>Rhodococcus</taxon>
    </lineage>
</organism>
<protein>
    <recommendedName>
        <fullName evidence="1">DUF6434 domain-containing protein</fullName>
    </recommendedName>
</protein>
<keyword evidence="3" id="KW-1185">Reference proteome</keyword>
<evidence type="ECO:0000313" key="3">
    <source>
        <dbReference type="Proteomes" id="UP000254569"/>
    </source>
</evidence>
<gene>
    <name evidence="2" type="ORF">NCTC13296_03967</name>
</gene>